<comment type="subcellular location">
    <subcellularLocation>
        <location evidence="1">Membrane</location>
        <topology evidence="1">Multi-pass membrane protein</topology>
    </subcellularLocation>
</comment>
<dbReference type="InterPro" id="IPR027417">
    <property type="entry name" value="P-loop_NTPase"/>
</dbReference>
<dbReference type="InterPro" id="IPR003439">
    <property type="entry name" value="ABC_transporter-like_ATP-bd"/>
</dbReference>
<keyword evidence="7 8" id="KW-0472">Membrane</keyword>
<evidence type="ECO:0000256" key="3">
    <source>
        <dbReference type="ARBA" id="ARBA00022692"/>
    </source>
</evidence>
<dbReference type="FunFam" id="3.40.50.300:FF:000287">
    <property type="entry name" value="Multidrug ABC transporter ATP-binding protein"/>
    <property type="match status" value="1"/>
</dbReference>
<organism evidence="11">
    <name type="scientific">marine sediment metagenome</name>
    <dbReference type="NCBI Taxonomy" id="412755"/>
    <lineage>
        <taxon>unclassified sequences</taxon>
        <taxon>metagenomes</taxon>
        <taxon>ecological metagenomes</taxon>
    </lineage>
</organism>
<dbReference type="Pfam" id="PF00664">
    <property type="entry name" value="ABC_membrane"/>
    <property type="match status" value="1"/>
</dbReference>
<sequence length="634" mass="71401">MRRREKKKRDPEDEDSYKGSTIKIVRRLLHYVGINKKLSYLLVFFITSNVIFSWITPLIFRSLVDDGLGGGLGGTQGNIEIIMMLGSIFFIVTVVGVITRIAQGYIISKLATNTMYNLRSELFTKFQYLGLDYHESPKRTTGKKINYLTGDVNTIQELIQSGLLVSVSNIFIIFGSLSFMIILSPVLTVVSFLIVPVFGVISGALFKKMRKFFTELRERVATVTSKLDESIMGMRIIQSFAVEDENYSEFNDATELERQTTMKAAKLMAFMPGIIILVITLGFSTLFLVSGTLIRQGNLSQGTLVAFIFYLFTFFEPLFSLIGLLSLLQNSLAAGARIIRLLDEKISIEEKNDAVTLDNAKGVIEYRNVDFSYNSEIPVLKNINIKIKEKERLALVGYTGAGKSTFVKLLSRFYDPTQGEVLIDGKNVKDLKINSLRGKMGIVTQETFLFSGTVKDNIKFGKLDASDEEVISTAKQVQAHDFIMELENGYDTIVGERGNKLSEGQKQLISFARALILNPPILILDEATSSIDPYSELLIQQALKTLLKNRTSISIAHRLSTIINSDRIIVLNQGKIIEEGSHQTLVDLDGFYNQLYQMQFKDPFKKEKIDEEVLPNIDIRDDSFDKGDRFSRFI</sequence>
<reference evidence="11" key="1">
    <citation type="journal article" date="2015" name="Nature">
        <title>Complex archaea that bridge the gap between prokaryotes and eukaryotes.</title>
        <authorList>
            <person name="Spang A."/>
            <person name="Saw J.H."/>
            <person name="Jorgensen S.L."/>
            <person name="Zaremba-Niedzwiedzka K."/>
            <person name="Martijn J."/>
            <person name="Lind A.E."/>
            <person name="van Eijk R."/>
            <person name="Schleper C."/>
            <person name="Guy L."/>
            <person name="Ettema T.J."/>
        </authorList>
    </citation>
    <scope>NUCLEOTIDE SEQUENCE</scope>
</reference>
<evidence type="ECO:0000256" key="7">
    <source>
        <dbReference type="ARBA" id="ARBA00023136"/>
    </source>
</evidence>
<keyword evidence="4" id="KW-0547">Nucleotide-binding</keyword>
<keyword evidence="5" id="KW-0067">ATP-binding</keyword>
<proteinExistence type="predicted"/>
<evidence type="ECO:0000256" key="2">
    <source>
        <dbReference type="ARBA" id="ARBA00022448"/>
    </source>
</evidence>
<keyword evidence="6 8" id="KW-1133">Transmembrane helix</keyword>
<name>A0A0F9P3X2_9ZZZZ</name>
<evidence type="ECO:0000256" key="1">
    <source>
        <dbReference type="ARBA" id="ARBA00004141"/>
    </source>
</evidence>
<dbReference type="GO" id="GO:0016020">
    <property type="term" value="C:membrane"/>
    <property type="evidence" value="ECO:0007669"/>
    <property type="project" value="UniProtKB-SubCell"/>
</dbReference>
<dbReference type="InterPro" id="IPR039421">
    <property type="entry name" value="Type_1_exporter"/>
</dbReference>
<dbReference type="CDD" id="cd07346">
    <property type="entry name" value="ABC_6TM_exporters"/>
    <property type="match status" value="1"/>
</dbReference>
<evidence type="ECO:0000256" key="6">
    <source>
        <dbReference type="ARBA" id="ARBA00022989"/>
    </source>
</evidence>
<feature type="domain" description="ABC transmembrane type-1" evidence="10">
    <location>
        <begin position="41"/>
        <end position="330"/>
    </location>
</feature>
<dbReference type="GO" id="GO:0005524">
    <property type="term" value="F:ATP binding"/>
    <property type="evidence" value="ECO:0007669"/>
    <property type="project" value="UniProtKB-KW"/>
</dbReference>
<dbReference type="PANTHER" id="PTHR43394:SF1">
    <property type="entry name" value="ATP-BINDING CASSETTE SUB-FAMILY B MEMBER 10, MITOCHONDRIAL"/>
    <property type="match status" value="1"/>
</dbReference>
<dbReference type="PROSITE" id="PS50929">
    <property type="entry name" value="ABC_TM1F"/>
    <property type="match status" value="1"/>
</dbReference>
<dbReference type="SUPFAM" id="SSF52540">
    <property type="entry name" value="P-loop containing nucleoside triphosphate hydrolases"/>
    <property type="match status" value="1"/>
</dbReference>
<dbReference type="PROSITE" id="PS50893">
    <property type="entry name" value="ABC_TRANSPORTER_2"/>
    <property type="match status" value="1"/>
</dbReference>
<feature type="transmembrane region" description="Helical" evidence="8">
    <location>
        <begin position="163"/>
        <end position="183"/>
    </location>
</feature>
<feature type="transmembrane region" description="Helical" evidence="8">
    <location>
        <begin position="189"/>
        <end position="206"/>
    </location>
</feature>
<keyword evidence="3 8" id="KW-0812">Transmembrane</keyword>
<dbReference type="GO" id="GO:0016887">
    <property type="term" value="F:ATP hydrolysis activity"/>
    <property type="evidence" value="ECO:0007669"/>
    <property type="project" value="InterPro"/>
</dbReference>
<dbReference type="SUPFAM" id="SSF90123">
    <property type="entry name" value="ABC transporter transmembrane region"/>
    <property type="match status" value="1"/>
</dbReference>
<evidence type="ECO:0000256" key="8">
    <source>
        <dbReference type="SAM" id="Phobius"/>
    </source>
</evidence>
<evidence type="ECO:0000259" key="9">
    <source>
        <dbReference type="PROSITE" id="PS50893"/>
    </source>
</evidence>
<feature type="transmembrane region" description="Helical" evidence="8">
    <location>
        <begin position="79"/>
        <end position="99"/>
    </location>
</feature>
<feature type="domain" description="ABC transporter" evidence="9">
    <location>
        <begin position="364"/>
        <end position="598"/>
    </location>
</feature>
<evidence type="ECO:0000256" key="4">
    <source>
        <dbReference type="ARBA" id="ARBA00022741"/>
    </source>
</evidence>
<dbReference type="Gene3D" id="3.40.50.300">
    <property type="entry name" value="P-loop containing nucleotide triphosphate hydrolases"/>
    <property type="match status" value="1"/>
</dbReference>
<evidence type="ECO:0000259" key="10">
    <source>
        <dbReference type="PROSITE" id="PS50929"/>
    </source>
</evidence>
<protein>
    <recommendedName>
        <fullName evidence="12">ABC transporter ATP-binding protein</fullName>
    </recommendedName>
</protein>
<dbReference type="PANTHER" id="PTHR43394">
    <property type="entry name" value="ATP-DEPENDENT PERMEASE MDL1, MITOCHONDRIAL"/>
    <property type="match status" value="1"/>
</dbReference>
<feature type="transmembrane region" description="Helical" evidence="8">
    <location>
        <begin position="267"/>
        <end position="287"/>
    </location>
</feature>
<keyword evidence="2" id="KW-0813">Transport</keyword>
<dbReference type="GO" id="GO:0015421">
    <property type="term" value="F:ABC-type oligopeptide transporter activity"/>
    <property type="evidence" value="ECO:0007669"/>
    <property type="project" value="TreeGrafter"/>
</dbReference>
<evidence type="ECO:0000313" key="11">
    <source>
        <dbReference type="EMBL" id="KKN26525.1"/>
    </source>
</evidence>
<feature type="transmembrane region" description="Helical" evidence="8">
    <location>
        <begin position="307"/>
        <end position="328"/>
    </location>
</feature>
<dbReference type="Pfam" id="PF00005">
    <property type="entry name" value="ABC_tran"/>
    <property type="match status" value="1"/>
</dbReference>
<comment type="caution">
    <text evidence="11">The sequence shown here is derived from an EMBL/GenBank/DDBJ whole genome shotgun (WGS) entry which is preliminary data.</text>
</comment>
<dbReference type="InterPro" id="IPR011527">
    <property type="entry name" value="ABC1_TM_dom"/>
</dbReference>
<dbReference type="InterPro" id="IPR003593">
    <property type="entry name" value="AAA+_ATPase"/>
</dbReference>
<evidence type="ECO:0008006" key="12">
    <source>
        <dbReference type="Google" id="ProtNLM"/>
    </source>
</evidence>
<dbReference type="SMART" id="SM00382">
    <property type="entry name" value="AAA"/>
    <property type="match status" value="1"/>
</dbReference>
<evidence type="ECO:0000256" key="5">
    <source>
        <dbReference type="ARBA" id="ARBA00022840"/>
    </source>
</evidence>
<accession>A0A0F9P3X2</accession>
<dbReference type="InterPro" id="IPR036640">
    <property type="entry name" value="ABC1_TM_sf"/>
</dbReference>
<gene>
    <name evidence="11" type="ORF">LCGC14_0873870</name>
</gene>
<feature type="transmembrane region" description="Helical" evidence="8">
    <location>
        <begin position="38"/>
        <end position="59"/>
    </location>
</feature>
<dbReference type="EMBL" id="LAZR01002712">
    <property type="protein sequence ID" value="KKN26525.1"/>
    <property type="molecule type" value="Genomic_DNA"/>
</dbReference>
<dbReference type="Gene3D" id="1.20.1560.10">
    <property type="entry name" value="ABC transporter type 1, transmembrane domain"/>
    <property type="match status" value="1"/>
</dbReference>
<dbReference type="AlphaFoldDB" id="A0A0F9P3X2"/>